<sequence>MAPGAVLEGRQLSPGEVVARRSPAVASWDVSP</sequence>
<feature type="region of interest" description="Disordered" evidence="1">
    <location>
        <begin position="1"/>
        <end position="32"/>
    </location>
</feature>
<organism evidence="2 3">
    <name type="scientific">Trifolium medium</name>
    <dbReference type="NCBI Taxonomy" id="97028"/>
    <lineage>
        <taxon>Eukaryota</taxon>
        <taxon>Viridiplantae</taxon>
        <taxon>Streptophyta</taxon>
        <taxon>Embryophyta</taxon>
        <taxon>Tracheophyta</taxon>
        <taxon>Spermatophyta</taxon>
        <taxon>Magnoliopsida</taxon>
        <taxon>eudicotyledons</taxon>
        <taxon>Gunneridae</taxon>
        <taxon>Pentapetalae</taxon>
        <taxon>rosids</taxon>
        <taxon>fabids</taxon>
        <taxon>Fabales</taxon>
        <taxon>Fabaceae</taxon>
        <taxon>Papilionoideae</taxon>
        <taxon>50 kb inversion clade</taxon>
        <taxon>NPAAA clade</taxon>
        <taxon>Hologalegina</taxon>
        <taxon>IRL clade</taxon>
        <taxon>Trifolieae</taxon>
        <taxon>Trifolium</taxon>
    </lineage>
</organism>
<dbReference type="AlphaFoldDB" id="A0A392VIL1"/>
<proteinExistence type="predicted"/>
<name>A0A392VIL1_9FABA</name>
<evidence type="ECO:0000256" key="1">
    <source>
        <dbReference type="SAM" id="MobiDB-lite"/>
    </source>
</evidence>
<dbReference type="EMBL" id="LXQA011187114">
    <property type="protein sequence ID" value="MCI88206.1"/>
    <property type="molecule type" value="Genomic_DNA"/>
</dbReference>
<reference evidence="2 3" key="1">
    <citation type="journal article" date="2018" name="Front. Plant Sci.">
        <title>Red Clover (Trifolium pratense) and Zigzag Clover (T. medium) - A Picture of Genomic Similarities and Differences.</title>
        <authorList>
            <person name="Dluhosova J."/>
            <person name="Istvanek J."/>
            <person name="Nedelnik J."/>
            <person name="Repkova J."/>
        </authorList>
    </citation>
    <scope>NUCLEOTIDE SEQUENCE [LARGE SCALE GENOMIC DNA]</scope>
    <source>
        <strain evidence="3">cv. 10/8</strain>
        <tissue evidence="2">Leaf</tissue>
    </source>
</reference>
<dbReference type="Proteomes" id="UP000265520">
    <property type="component" value="Unassembled WGS sequence"/>
</dbReference>
<comment type="caution">
    <text evidence="2">The sequence shown here is derived from an EMBL/GenBank/DDBJ whole genome shotgun (WGS) entry which is preliminary data.</text>
</comment>
<evidence type="ECO:0000313" key="2">
    <source>
        <dbReference type="EMBL" id="MCI88206.1"/>
    </source>
</evidence>
<accession>A0A392VIL1</accession>
<evidence type="ECO:0000313" key="3">
    <source>
        <dbReference type="Proteomes" id="UP000265520"/>
    </source>
</evidence>
<keyword evidence="3" id="KW-1185">Reference proteome</keyword>
<protein>
    <submittedName>
        <fullName evidence="2">Uncharacterized protein</fullName>
    </submittedName>
</protein>